<protein>
    <submittedName>
        <fullName evidence="4">Uncharacterized protein</fullName>
    </submittedName>
</protein>
<reference evidence="3 7" key="2">
    <citation type="submission" date="2016-10" db="EMBL/GenBank/DDBJ databases">
        <title>Genome Sequence of Bacillus weihenstephanensis GM6LP.</title>
        <authorList>
            <person name="Poehlein A."/>
            <person name="Wemheuer F."/>
            <person name="Hollensteiner J."/>
            <person name="Wemheuer B."/>
        </authorList>
    </citation>
    <scope>NUCLEOTIDE SEQUENCE [LARGE SCALE GENOMIC DNA]</scope>
    <source>
        <strain evidence="3 7">GM6LP</strain>
    </source>
</reference>
<dbReference type="EMBL" id="CP020743">
    <property type="protein sequence ID" value="ARJ20356.1"/>
    <property type="molecule type" value="Genomic_DNA"/>
</dbReference>
<dbReference type="EMBL" id="MKZQ01000096">
    <property type="protein sequence ID" value="PJN59635.1"/>
    <property type="molecule type" value="Genomic_DNA"/>
</dbReference>
<evidence type="ECO:0000313" key="4">
    <source>
        <dbReference type="EMBL" id="VXA95632.1"/>
    </source>
</evidence>
<gene>
    <name evidence="1" type="ORF">B7492_03400</name>
    <name evidence="4" type="ORF">BACI71_10079</name>
    <name evidence="3" type="ORF">BACWE_61230</name>
    <name evidence="2" type="ORF">III_04732</name>
</gene>
<evidence type="ECO:0000313" key="7">
    <source>
        <dbReference type="Proteomes" id="UP000236165"/>
    </source>
</evidence>
<dbReference type="Proteomes" id="UP000236165">
    <property type="component" value="Unassembled WGS sequence"/>
</dbReference>
<evidence type="ECO:0000313" key="1">
    <source>
        <dbReference type="EMBL" id="ARJ20356.1"/>
    </source>
</evidence>
<name>A0A0B5S7Y5_BACMY</name>
<evidence type="ECO:0000313" key="6">
    <source>
        <dbReference type="Proteomes" id="UP000192932"/>
    </source>
</evidence>
<dbReference type="Proteomes" id="UP000192932">
    <property type="component" value="Chromosome"/>
</dbReference>
<evidence type="ECO:0000313" key="3">
    <source>
        <dbReference type="EMBL" id="PJN59635.1"/>
    </source>
</evidence>
<accession>J8HP62</accession>
<dbReference type="KEGG" id="bmyo:BG05_5313"/>
<dbReference type="EMBL" id="AHEV01000031">
    <property type="protein sequence ID" value="EJR34852.1"/>
    <property type="molecule type" value="Genomic_DNA"/>
</dbReference>
<dbReference type="Proteomes" id="UP000437562">
    <property type="component" value="Unassembled WGS sequence"/>
</dbReference>
<reference evidence="2 5" key="1">
    <citation type="submission" date="2012-04" db="EMBL/GenBank/DDBJ databases">
        <title>The Genome Sequence of Bacillus cereus VD078.</title>
        <authorList>
            <consortium name="The Broad Institute Genome Sequencing Platform"/>
            <consortium name="The Broad Institute Genome Sequencing Center for Infectious Disease"/>
            <person name="Feldgarden M."/>
            <person name="Van der Auwera G.A."/>
            <person name="Mahillon J."/>
            <person name="Duprez V."/>
            <person name="Timmery S."/>
            <person name="Mattelet C."/>
            <person name="Dierick K."/>
            <person name="Sun M."/>
            <person name="Yu Z."/>
            <person name="Zhu L."/>
            <person name="Hu X."/>
            <person name="Shank E.B."/>
            <person name="Swiecicka I."/>
            <person name="Hansen B.M."/>
            <person name="Andrup L."/>
            <person name="Young S.K."/>
            <person name="Zeng Q."/>
            <person name="Gargeya S."/>
            <person name="Fitzgerald M."/>
            <person name="Haas B."/>
            <person name="Abouelleil A."/>
            <person name="Alvarado L."/>
            <person name="Arachchi H.M."/>
            <person name="Berlin A."/>
            <person name="Chapman S.B."/>
            <person name="Goldberg J."/>
            <person name="Griggs A."/>
            <person name="Gujja S."/>
            <person name="Hansen M."/>
            <person name="Howarth C."/>
            <person name="Imamovic A."/>
            <person name="Larimer J."/>
            <person name="McCowen C."/>
            <person name="Montmayeur A."/>
            <person name="Murphy C."/>
            <person name="Neiman D."/>
            <person name="Pearson M."/>
            <person name="Priest M."/>
            <person name="Roberts A."/>
            <person name="Saif S."/>
            <person name="Shea T."/>
            <person name="Sisk P."/>
            <person name="Sykes S."/>
            <person name="Wortman J."/>
            <person name="Nusbaum C."/>
            <person name="Birren B."/>
        </authorList>
    </citation>
    <scope>NUCLEOTIDE SEQUENCE [LARGE SCALE GENOMIC DNA]</scope>
    <source>
        <strain evidence="2 5">VD078</strain>
    </source>
</reference>
<dbReference type="EMBL" id="CABWMC010000001">
    <property type="protein sequence ID" value="VXA95632.1"/>
    <property type="molecule type" value="Genomic_DNA"/>
</dbReference>
<accession>A0A0B5S7Y5</accession>
<dbReference type="Proteomes" id="UP000006976">
    <property type="component" value="Unassembled WGS sequence"/>
</dbReference>
<organism evidence="4 8">
    <name type="scientific">Bacillus mycoides</name>
    <dbReference type="NCBI Taxonomy" id="1405"/>
    <lineage>
        <taxon>Bacteria</taxon>
        <taxon>Bacillati</taxon>
        <taxon>Bacillota</taxon>
        <taxon>Bacilli</taxon>
        <taxon>Bacillales</taxon>
        <taxon>Bacillaceae</taxon>
        <taxon>Bacillus</taxon>
        <taxon>Bacillus cereus group</taxon>
    </lineage>
</organism>
<sequence>MVQPTAMLINAKINHFLILHHPPYLNFLFIVTKWLNMVKLLYDRLSIMDDILQYHYCTFQ</sequence>
<accession>A0A1S9XRR3</accession>
<reference evidence="4 8" key="4">
    <citation type="submission" date="2019-10" db="EMBL/GenBank/DDBJ databases">
        <authorList>
            <person name="Karimi E."/>
        </authorList>
    </citation>
    <scope>NUCLEOTIDE SEQUENCE [LARGE SCALE GENOMIC DNA]</scope>
    <source>
        <strain evidence="4">Bacillus sp. 71</strain>
    </source>
</reference>
<evidence type="ECO:0000313" key="2">
    <source>
        <dbReference type="EMBL" id="EJR34852.1"/>
    </source>
</evidence>
<evidence type="ECO:0000313" key="8">
    <source>
        <dbReference type="Proteomes" id="UP000437562"/>
    </source>
</evidence>
<accession>A0A653LT69</accession>
<evidence type="ECO:0000313" key="5">
    <source>
        <dbReference type="Proteomes" id="UP000006976"/>
    </source>
</evidence>
<proteinExistence type="predicted"/>
<reference evidence="1 6" key="3">
    <citation type="submission" date="2017-04" db="EMBL/GenBank/DDBJ databases">
        <title>The Characteristic of a Fine Plant Growth-Promoting Rhizobacteria Bacillus mycoides Gnyt1 and its Whole Genome Sequencing Analysis.</title>
        <authorList>
            <person name="Li J.H."/>
            <person name="Yao T."/>
        </authorList>
    </citation>
    <scope>NUCLEOTIDE SEQUENCE [LARGE SCALE GENOMIC DNA]</scope>
    <source>
        <strain evidence="1 6">Gnyt1</strain>
    </source>
</reference>
<dbReference type="AlphaFoldDB" id="A0A0B5S7Y5"/>